<dbReference type="InterPro" id="IPR052718">
    <property type="entry name" value="NmrA-type_oxidoreductase"/>
</dbReference>
<dbReference type="Gene3D" id="3.40.50.720">
    <property type="entry name" value="NAD(P)-binding Rossmann-like Domain"/>
    <property type="match status" value="1"/>
</dbReference>
<proteinExistence type="predicted"/>
<evidence type="ECO:0000313" key="3">
    <source>
        <dbReference type="Proteomes" id="UP001303473"/>
    </source>
</evidence>
<dbReference type="Pfam" id="PF05368">
    <property type="entry name" value="NmrA"/>
    <property type="match status" value="1"/>
</dbReference>
<dbReference type="SUPFAM" id="SSF51735">
    <property type="entry name" value="NAD(P)-binding Rossmann-fold domains"/>
    <property type="match status" value="1"/>
</dbReference>
<reference evidence="3" key="1">
    <citation type="journal article" date="2023" name="Mol. Phylogenet. Evol.">
        <title>Genome-scale phylogeny and comparative genomics of the fungal order Sordariales.</title>
        <authorList>
            <person name="Hensen N."/>
            <person name="Bonometti L."/>
            <person name="Westerberg I."/>
            <person name="Brannstrom I.O."/>
            <person name="Guillou S."/>
            <person name="Cros-Aarteil S."/>
            <person name="Calhoun S."/>
            <person name="Haridas S."/>
            <person name="Kuo A."/>
            <person name="Mondo S."/>
            <person name="Pangilinan J."/>
            <person name="Riley R."/>
            <person name="LaButti K."/>
            <person name="Andreopoulos B."/>
            <person name="Lipzen A."/>
            <person name="Chen C."/>
            <person name="Yan M."/>
            <person name="Daum C."/>
            <person name="Ng V."/>
            <person name="Clum A."/>
            <person name="Steindorff A."/>
            <person name="Ohm R.A."/>
            <person name="Martin F."/>
            <person name="Silar P."/>
            <person name="Natvig D.O."/>
            <person name="Lalanne C."/>
            <person name="Gautier V."/>
            <person name="Ament-Velasquez S.L."/>
            <person name="Kruys A."/>
            <person name="Hutchinson M.I."/>
            <person name="Powell A.J."/>
            <person name="Barry K."/>
            <person name="Miller A.N."/>
            <person name="Grigoriev I.V."/>
            <person name="Debuchy R."/>
            <person name="Gladieux P."/>
            <person name="Hiltunen Thoren M."/>
            <person name="Johannesson H."/>
        </authorList>
    </citation>
    <scope>NUCLEOTIDE SEQUENCE [LARGE SCALE GENOMIC DNA]</scope>
    <source>
        <strain evidence="3">CBS 340.73</strain>
    </source>
</reference>
<protein>
    <submittedName>
        <fullName evidence="2">NAD(P)-binding protein</fullName>
    </submittedName>
</protein>
<name>A0AAN6MXI9_9PEZI</name>
<keyword evidence="3" id="KW-1185">Reference proteome</keyword>
<dbReference type="AlphaFoldDB" id="A0AAN6MXI9"/>
<comment type="caution">
    <text evidence="2">The sequence shown here is derived from an EMBL/GenBank/DDBJ whole genome shotgun (WGS) entry which is preliminary data.</text>
</comment>
<dbReference type="InterPro" id="IPR036291">
    <property type="entry name" value="NAD(P)-bd_dom_sf"/>
</dbReference>
<sequence>MKTIGIFPASGGLGGSTYRHLLKMVPNDHVILISRHPDKIQAEYNEAGFQLRQASYESSPSELEASFAGIDTLFLISYPSHVRDYRVKVQLPAVDAARRAGVKHVSYSSLGFAGPEDSNQSVAEVMQAHLETEKYLAKLAAEDPRFTYTSIREGIYSESTPIYTAFFIPKQSEESEILIPHDGSGPGVAWVKRDELGEASARLIANYATNPNSFPHVNAKVLLTGTRVWTLSDTVKILGEIAGRTLTIRPISVDEYVKLPQVLGNFGSEEKARTWATAWDAIRAGETAVVTPRMEEILGRKPEEFDVTVKKHWQLA</sequence>
<dbReference type="InterPro" id="IPR008030">
    <property type="entry name" value="NmrA-like"/>
</dbReference>
<dbReference type="Gene3D" id="3.90.25.10">
    <property type="entry name" value="UDP-galactose 4-epimerase, domain 1"/>
    <property type="match status" value="1"/>
</dbReference>
<dbReference type="EMBL" id="MU853928">
    <property type="protein sequence ID" value="KAK3935332.1"/>
    <property type="molecule type" value="Genomic_DNA"/>
</dbReference>
<accession>A0AAN6MXI9</accession>
<dbReference type="Proteomes" id="UP001303473">
    <property type="component" value="Unassembled WGS sequence"/>
</dbReference>
<gene>
    <name evidence="2" type="ORF">QBC46DRAFT_462145</name>
</gene>
<evidence type="ECO:0000313" key="2">
    <source>
        <dbReference type="EMBL" id="KAK3935332.1"/>
    </source>
</evidence>
<evidence type="ECO:0000259" key="1">
    <source>
        <dbReference type="Pfam" id="PF05368"/>
    </source>
</evidence>
<dbReference type="PANTHER" id="PTHR47129">
    <property type="entry name" value="QUINONE OXIDOREDUCTASE 2"/>
    <property type="match status" value="1"/>
</dbReference>
<organism evidence="2 3">
    <name type="scientific">Diplogelasinospora grovesii</name>
    <dbReference type="NCBI Taxonomy" id="303347"/>
    <lineage>
        <taxon>Eukaryota</taxon>
        <taxon>Fungi</taxon>
        <taxon>Dikarya</taxon>
        <taxon>Ascomycota</taxon>
        <taxon>Pezizomycotina</taxon>
        <taxon>Sordariomycetes</taxon>
        <taxon>Sordariomycetidae</taxon>
        <taxon>Sordariales</taxon>
        <taxon>Diplogelasinosporaceae</taxon>
        <taxon>Diplogelasinospora</taxon>
    </lineage>
</organism>
<dbReference type="PANTHER" id="PTHR47129:SF1">
    <property type="entry name" value="NMRA-LIKE DOMAIN-CONTAINING PROTEIN"/>
    <property type="match status" value="1"/>
</dbReference>
<feature type="domain" description="NmrA-like" evidence="1">
    <location>
        <begin position="2"/>
        <end position="258"/>
    </location>
</feature>